<evidence type="ECO:0000313" key="3">
    <source>
        <dbReference type="Proteomes" id="UP000828390"/>
    </source>
</evidence>
<comment type="caution">
    <text evidence="2">The sequence shown here is derived from an EMBL/GenBank/DDBJ whole genome shotgun (WGS) entry which is preliminary data.</text>
</comment>
<feature type="transmembrane region" description="Helical" evidence="1">
    <location>
        <begin position="7"/>
        <end position="26"/>
    </location>
</feature>
<accession>A0A9D4JTI1</accession>
<sequence length="87" mass="9998">MAVVNGSLINILFGTLNVCCFIIFRFCQRMGFIHLSVSIGCTLIFYLVIGFRRRITVIGKTEGDRRRDGLNEFRVEDMLLSKILHDN</sequence>
<keyword evidence="1" id="KW-0812">Transmembrane</keyword>
<keyword evidence="3" id="KW-1185">Reference proteome</keyword>
<dbReference type="Proteomes" id="UP000828390">
    <property type="component" value="Unassembled WGS sequence"/>
</dbReference>
<evidence type="ECO:0000313" key="2">
    <source>
        <dbReference type="EMBL" id="KAH3819637.1"/>
    </source>
</evidence>
<evidence type="ECO:0000256" key="1">
    <source>
        <dbReference type="SAM" id="Phobius"/>
    </source>
</evidence>
<keyword evidence="1" id="KW-0472">Membrane</keyword>
<dbReference type="AlphaFoldDB" id="A0A9D4JTI1"/>
<reference evidence="2" key="1">
    <citation type="journal article" date="2019" name="bioRxiv">
        <title>The Genome of the Zebra Mussel, Dreissena polymorpha: A Resource for Invasive Species Research.</title>
        <authorList>
            <person name="McCartney M.A."/>
            <person name="Auch B."/>
            <person name="Kono T."/>
            <person name="Mallez S."/>
            <person name="Zhang Y."/>
            <person name="Obille A."/>
            <person name="Becker A."/>
            <person name="Abrahante J.E."/>
            <person name="Garbe J."/>
            <person name="Badalamenti J.P."/>
            <person name="Herman A."/>
            <person name="Mangelson H."/>
            <person name="Liachko I."/>
            <person name="Sullivan S."/>
            <person name="Sone E.D."/>
            <person name="Koren S."/>
            <person name="Silverstein K.A.T."/>
            <person name="Beckman K.B."/>
            <person name="Gohl D.M."/>
        </authorList>
    </citation>
    <scope>NUCLEOTIDE SEQUENCE</scope>
    <source>
        <strain evidence="2">Duluth1</strain>
        <tissue evidence="2">Whole animal</tissue>
    </source>
</reference>
<gene>
    <name evidence="2" type="ORF">DPMN_121377</name>
</gene>
<organism evidence="2 3">
    <name type="scientific">Dreissena polymorpha</name>
    <name type="common">Zebra mussel</name>
    <name type="synonym">Mytilus polymorpha</name>
    <dbReference type="NCBI Taxonomy" id="45954"/>
    <lineage>
        <taxon>Eukaryota</taxon>
        <taxon>Metazoa</taxon>
        <taxon>Spiralia</taxon>
        <taxon>Lophotrochozoa</taxon>
        <taxon>Mollusca</taxon>
        <taxon>Bivalvia</taxon>
        <taxon>Autobranchia</taxon>
        <taxon>Heteroconchia</taxon>
        <taxon>Euheterodonta</taxon>
        <taxon>Imparidentia</taxon>
        <taxon>Neoheterodontei</taxon>
        <taxon>Myida</taxon>
        <taxon>Dreissenoidea</taxon>
        <taxon>Dreissenidae</taxon>
        <taxon>Dreissena</taxon>
    </lineage>
</organism>
<name>A0A9D4JTI1_DREPO</name>
<feature type="transmembrane region" description="Helical" evidence="1">
    <location>
        <begin position="32"/>
        <end position="51"/>
    </location>
</feature>
<protein>
    <submittedName>
        <fullName evidence="2">Uncharacterized protein</fullName>
    </submittedName>
</protein>
<proteinExistence type="predicted"/>
<dbReference type="EMBL" id="JAIWYP010000005">
    <property type="protein sequence ID" value="KAH3819637.1"/>
    <property type="molecule type" value="Genomic_DNA"/>
</dbReference>
<reference evidence="2" key="2">
    <citation type="submission" date="2020-11" db="EMBL/GenBank/DDBJ databases">
        <authorList>
            <person name="McCartney M.A."/>
            <person name="Auch B."/>
            <person name="Kono T."/>
            <person name="Mallez S."/>
            <person name="Becker A."/>
            <person name="Gohl D.M."/>
            <person name="Silverstein K.A.T."/>
            <person name="Koren S."/>
            <person name="Bechman K.B."/>
            <person name="Herman A."/>
            <person name="Abrahante J.E."/>
            <person name="Garbe J."/>
        </authorList>
    </citation>
    <scope>NUCLEOTIDE SEQUENCE</scope>
    <source>
        <strain evidence="2">Duluth1</strain>
        <tissue evidence="2">Whole animal</tissue>
    </source>
</reference>
<keyword evidence="1" id="KW-1133">Transmembrane helix</keyword>